<proteinExistence type="predicted"/>
<sequence length="99" mass="10994">MGPTSACIDGFRASPSSKIGRVNFYQWVIDQYWNRKKGSFQVAAAAHSRASHGFLNNSSIHYSHALANLGNEGVQRGHACVRIQKNSKLKQNTYKNEAN</sequence>
<dbReference type="EMBL" id="CP126665">
    <property type="protein sequence ID" value="WKA11638.1"/>
    <property type="molecule type" value="Genomic_DNA"/>
</dbReference>
<keyword evidence="2" id="KW-1185">Reference proteome</keyword>
<gene>
    <name evidence="1" type="ORF">VitviT2T_029117</name>
</gene>
<reference evidence="1 2" key="1">
    <citation type="journal article" date="2023" name="Hortic Res">
        <title>The complete reference genome for grapevine (Vitis vinifera L.) genetics and breeding.</title>
        <authorList>
            <person name="Shi X."/>
            <person name="Cao S."/>
            <person name="Wang X."/>
            <person name="Huang S."/>
            <person name="Wang Y."/>
            <person name="Liu Z."/>
            <person name="Liu W."/>
            <person name="Leng X."/>
            <person name="Peng Y."/>
            <person name="Wang N."/>
            <person name="Wang Y."/>
            <person name="Ma Z."/>
            <person name="Xu X."/>
            <person name="Zhang F."/>
            <person name="Xue H."/>
            <person name="Zhong H."/>
            <person name="Wang Y."/>
            <person name="Zhang K."/>
            <person name="Velt A."/>
            <person name="Avia K."/>
            <person name="Holtgrawe D."/>
            <person name="Grimplet J."/>
            <person name="Matus J.T."/>
            <person name="Ware D."/>
            <person name="Wu X."/>
            <person name="Wang H."/>
            <person name="Liu C."/>
            <person name="Fang Y."/>
            <person name="Rustenholz C."/>
            <person name="Cheng Z."/>
            <person name="Xiao H."/>
            <person name="Zhou Y."/>
        </authorList>
    </citation>
    <scope>NUCLEOTIDE SEQUENCE [LARGE SCALE GENOMIC DNA]</scope>
    <source>
        <strain evidence="2">cv. Pinot noir / PN40024</strain>
        <tissue evidence="1">Leaf</tissue>
    </source>
</reference>
<evidence type="ECO:0000313" key="2">
    <source>
        <dbReference type="Proteomes" id="UP001227230"/>
    </source>
</evidence>
<accession>A0ABY9DX34</accession>
<protein>
    <submittedName>
        <fullName evidence="1">Uncharacterized protein</fullName>
    </submittedName>
</protein>
<organism evidence="1 2">
    <name type="scientific">Vitis vinifera</name>
    <name type="common">Grape</name>
    <dbReference type="NCBI Taxonomy" id="29760"/>
    <lineage>
        <taxon>Eukaryota</taxon>
        <taxon>Viridiplantae</taxon>
        <taxon>Streptophyta</taxon>
        <taxon>Embryophyta</taxon>
        <taxon>Tracheophyta</taxon>
        <taxon>Spermatophyta</taxon>
        <taxon>Magnoliopsida</taxon>
        <taxon>eudicotyledons</taxon>
        <taxon>Gunneridae</taxon>
        <taxon>Pentapetalae</taxon>
        <taxon>rosids</taxon>
        <taxon>Vitales</taxon>
        <taxon>Vitaceae</taxon>
        <taxon>Viteae</taxon>
        <taxon>Vitis</taxon>
    </lineage>
</organism>
<dbReference type="Proteomes" id="UP001227230">
    <property type="component" value="Chromosome 18"/>
</dbReference>
<evidence type="ECO:0000313" key="1">
    <source>
        <dbReference type="EMBL" id="WKA11638.1"/>
    </source>
</evidence>
<name>A0ABY9DX34_VITVI</name>